<dbReference type="OrthoDB" id="2735536at2759"/>
<comment type="caution">
    <text evidence="4">The sequence shown here is derived from an EMBL/GenBank/DDBJ whole genome shotgun (WGS) entry which is preliminary data.</text>
</comment>
<evidence type="ECO:0000256" key="1">
    <source>
        <dbReference type="ARBA" id="ARBA00023002"/>
    </source>
</evidence>
<dbReference type="EMBL" id="AZGY01000009">
    <property type="protein sequence ID" value="KZZ95543.1"/>
    <property type="molecule type" value="Genomic_DNA"/>
</dbReference>
<dbReference type="Gene3D" id="3.40.50.720">
    <property type="entry name" value="NAD(P)-binding Rossmann-like Domain"/>
    <property type="match status" value="1"/>
</dbReference>
<dbReference type="STRING" id="1081109.A0A162IMJ6"/>
<evidence type="ECO:0000256" key="2">
    <source>
        <dbReference type="ARBA" id="ARBA00023445"/>
    </source>
</evidence>
<comment type="similarity">
    <text evidence="2">Belongs to the NAD(P)-dependent epimerase/dehydratase family. Dihydroflavonol-4-reductase subfamily.</text>
</comment>
<accession>A0A162IMJ6</accession>
<keyword evidence="1" id="KW-0560">Oxidoreductase</keyword>
<name>A0A162IMJ6_9HYPO</name>
<feature type="domain" description="NAD-dependent epimerase/dehydratase" evidence="3">
    <location>
        <begin position="50"/>
        <end position="306"/>
    </location>
</feature>
<evidence type="ECO:0000313" key="5">
    <source>
        <dbReference type="Proteomes" id="UP000078544"/>
    </source>
</evidence>
<dbReference type="AlphaFoldDB" id="A0A162IMJ6"/>
<protein>
    <submittedName>
        <fullName evidence="4">NAD(P)-binding domain protein</fullName>
    </submittedName>
</protein>
<dbReference type="PANTHER" id="PTHR10366">
    <property type="entry name" value="NAD DEPENDENT EPIMERASE/DEHYDRATASE"/>
    <property type="match status" value="1"/>
</dbReference>
<dbReference type="InterPro" id="IPR050425">
    <property type="entry name" value="NAD(P)_dehydrat-like"/>
</dbReference>
<reference evidence="4 5" key="1">
    <citation type="journal article" date="2016" name="Genome Biol. Evol.">
        <title>Divergent and convergent evolution of fungal pathogenicity.</title>
        <authorList>
            <person name="Shang Y."/>
            <person name="Xiao G."/>
            <person name="Zheng P."/>
            <person name="Cen K."/>
            <person name="Zhan S."/>
            <person name="Wang C."/>
        </authorList>
    </citation>
    <scope>NUCLEOTIDE SEQUENCE [LARGE SCALE GENOMIC DNA]</scope>
    <source>
        <strain evidence="4 5">RCEF 2490</strain>
    </source>
</reference>
<gene>
    <name evidence="4" type="ORF">AAL_04774</name>
</gene>
<organism evidence="4 5">
    <name type="scientific">Moelleriella libera RCEF 2490</name>
    <dbReference type="NCBI Taxonomy" id="1081109"/>
    <lineage>
        <taxon>Eukaryota</taxon>
        <taxon>Fungi</taxon>
        <taxon>Dikarya</taxon>
        <taxon>Ascomycota</taxon>
        <taxon>Pezizomycotina</taxon>
        <taxon>Sordariomycetes</taxon>
        <taxon>Hypocreomycetidae</taxon>
        <taxon>Hypocreales</taxon>
        <taxon>Clavicipitaceae</taxon>
        <taxon>Moelleriella</taxon>
    </lineage>
</organism>
<dbReference type="InterPro" id="IPR001509">
    <property type="entry name" value="Epimerase_deHydtase"/>
</dbReference>
<keyword evidence="5" id="KW-1185">Reference proteome</keyword>
<dbReference type="InterPro" id="IPR036291">
    <property type="entry name" value="NAD(P)-bd_dom_sf"/>
</dbReference>
<dbReference type="PANTHER" id="PTHR10366:SF579">
    <property type="entry name" value="3-BETA HYDROXYSTEROID DEHYDROGENASE_ISOMERASE FAMILY PROTEIN (AFU_ORTHOLOGUE AFUA_3G02250)"/>
    <property type="match status" value="1"/>
</dbReference>
<sequence>MTLDKRVRSCNLEPVPAQVRSGTDIPAGARNILSRMPSRIATPVKPPSTVVVTGANGFIAQHCISSLLRTGYEVVGTVRTKCKIGPVIASHHSHPNLRVVVVNDITSPICYLEAFDGLTPAAILHLAAPFDYNAEDFEKDLMIPAVQGSTAILEAASQMRGVQRVVHTNSFACIYDAAAGSCPEKTYTSKDWSPLTYEDGVNAPNAPTAYRASKTAAERAAWQFMERVKPPFDLVSLCPTMVFGPFLPMSKPDAISKVNTSNLLVWSVVSAGKEQPVPPTKGPCWVDVRDVADAHVNALLVPEAGGGRYMLCQGVYCNQELADVSRRVTSKFSESIPVGEPGKRESQTHYGVDASDAQRVLGLKWRSLEDSLADLVPQLFDIQRNQRAA</sequence>
<dbReference type="SUPFAM" id="SSF51735">
    <property type="entry name" value="NAD(P)-binding Rossmann-fold domains"/>
    <property type="match status" value="1"/>
</dbReference>
<proteinExistence type="inferred from homology"/>
<dbReference type="Proteomes" id="UP000078544">
    <property type="component" value="Unassembled WGS sequence"/>
</dbReference>
<dbReference type="GO" id="GO:0016616">
    <property type="term" value="F:oxidoreductase activity, acting on the CH-OH group of donors, NAD or NADP as acceptor"/>
    <property type="evidence" value="ECO:0007669"/>
    <property type="project" value="TreeGrafter"/>
</dbReference>
<dbReference type="Pfam" id="PF01370">
    <property type="entry name" value="Epimerase"/>
    <property type="match status" value="1"/>
</dbReference>
<evidence type="ECO:0000313" key="4">
    <source>
        <dbReference type="EMBL" id="KZZ95543.1"/>
    </source>
</evidence>
<evidence type="ECO:0000259" key="3">
    <source>
        <dbReference type="Pfam" id="PF01370"/>
    </source>
</evidence>